<dbReference type="GO" id="GO:0003700">
    <property type="term" value="F:DNA-binding transcription factor activity"/>
    <property type="evidence" value="ECO:0007669"/>
    <property type="project" value="InterPro"/>
</dbReference>
<dbReference type="InterPro" id="IPR028082">
    <property type="entry name" value="Peripla_BP_I"/>
</dbReference>
<dbReference type="AlphaFoldDB" id="A0A085ZSB6"/>
<dbReference type="InterPro" id="IPR036390">
    <property type="entry name" value="WH_DNA-bd_sf"/>
</dbReference>
<dbReference type="Gene3D" id="1.10.10.10">
    <property type="entry name" value="Winged helix-like DNA-binding domain superfamily/Winged helix DNA-binding domain"/>
    <property type="match status" value="1"/>
</dbReference>
<dbReference type="EMBL" id="JPRL01000001">
    <property type="protein sequence ID" value="KFF07330.1"/>
    <property type="molecule type" value="Genomic_DNA"/>
</dbReference>
<evidence type="ECO:0000313" key="5">
    <source>
        <dbReference type="EMBL" id="KFF07330.1"/>
    </source>
</evidence>
<dbReference type="eggNOG" id="COG1609">
    <property type="taxonomic scope" value="Bacteria"/>
</dbReference>
<dbReference type="GO" id="GO:0003677">
    <property type="term" value="F:DNA binding"/>
    <property type="evidence" value="ECO:0007669"/>
    <property type="project" value="UniProtKB-KW"/>
</dbReference>
<dbReference type="STRING" id="362418.IW19_18265"/>
<dbReference type="PANTHER" id="PTHR38445:SF10">
    <property type="entry name" value="GNTR-FAMILY TRANSCRIPTIONAL REGULATOR"/>
    <property type="match status" value="1"/>
</dbReference>
<gene>
    <name evidence="5" type="ORF">IW19_18265</name>
</gene>
<reference evidence="5 6" key="1">
    <citation type="submission" date="2014-07" db="EMBL/GenBank/DDBJ databases">
        <title>Genome of Flavobacterium reichenbachii LMG 25512.</title>
        <authorList>
            <person name="Stropko S.J."/>
            <person name="Pipes S.E."/>
            <person name="Newman J.D."/>
        </authorList>
    </citation>
    <scope>NUCLEOTIDE SEQUENCE [LARGE SCALE GENOMIC DNA]</scope>
    <source>
        <strain evidence="5 6">LMG 25512</strain>
    </source>
</reference>
<accession>A0A085ZSB6</accession>
<dbReference type="CDD" id="cd07377">
    <property type="entry name" value="WHTH_GntR"/>
    <property type="match status" value="1"/>
</dbReference>
<evidence type="ECO:0000256" key="2">
    <source>
        <dbReference type="ARBA" id="ARBA00023125"/>
    </source>
</evidence>
<keyword evidence="6" id="KW-1185">Reference proteome</keyword>
<evidence type="ECO:0000256" key="3">
    <source>
        <dbReference type="ARBA" id="ARBA00023163"/>
    </source>
</evidence>
<keyword evidence="1" id="KW-0805">Transcription regulation</keyword>
<dbReference type="PROSITE" id="PS50949">
    <property type="entry name" value="HTH_GNTR"/>
    <property type="match status" value="1"/>
</dbReference>
<dbReference type="PANTHER" id="PTHR38445">
    <property type="entry name" value="HTH-TYPE TRANSCRIPTIONAL REPRESSOR YTRA"/>
    <property type="match status" value="1"/>
</dbReference>
<dbReference type="SUPFAM" id="SSF53822">
    <property type="entry name" value="Periplasmic binding protein-like I"/>
    <property type="match status" value="1"/>
</dbReference>
<keyword evidence="2" id="KW-0238">DNA-binding</keyword>
<organism evidence="5 6">
    <name type="scientific">Flavobacterium reichenbachii</name>
    <dbReference type="NCBI Taxonomy" id="362418"/>
    <lineage>
        <taxon>Bacteria</taxon>
        <taxon>Pseudomonadati</taxon>
        <taxon>Bacteroidota</taxon>
        <taxon>Flavobacteriia</taxon>
        <taxon>Flavobacteriales</taxon>
        <taxon>Flavobacteriaceae</taxon>
        <taxon>Flavobacterium</taxon>
    </lineage>
</organism>
<dbReference type="SMART" id="SM00345">
    <property type="entry name" value="HTH_GNTR"/>
    <property type="match status" value="1"/>
</dbReference>
<evidence type="ECO:0000259" key="4">
    <source>
        <dbReference type="PROSITE" id="PS50949"/>
    </source>
</evidence>
<dbReference type="Gene3D" id="3.40.50.2300">
    <property type="match status" value="2"/>
</dbReference>
<dbReference type="RefSeq" id="WP_035686866.1">
    <property type="nucleotide sequence ID" value="NZ_JPRL01000001.1"/>
</dbReference>
<protein>
    <submittedName>
        <fullName evidence="5">Transcriptional regulator</fullName>
    </submittedName>
</protein>
<dbReference type="OrthoDB" id="742238at2"/>
<proteinExistence type="predicted"/>
<dbReference type="InterPro" id="IPR000524">
    <property type="entry name" value="Tscrpt_reg_HTH_GntR"/>
</dbReference>
<evidence type="ECO:0000313" key="6">
    <source>
        <dbReference type="Proteomes" id="UP000028715"/>
    </source>
</evidence>
<dbReference type="Proteomes" id="UP000028715">
    <property type="component" value="Unassembled WGS sequence"/>
</dbReference>
<evidence type="ECO:0000256" key="1">
    <source>
        <dbReference type="ARBA" id="ARBA00023015"/>
    </source>
</evidence>
<name>A0A085ZSB6_9FLAO</name>
<comment type="caution">
    <text evidence="5">The sequence shown here is derived from an EMBL/GenBank/DDBJ whole genome shotgun (WGS) entry which is preliminary data.</text>
</comment>
<dbReference type="Pfam" id="PF00392">
    <property type="entry name" value="GntR"/>
    <property type="match status" value="1"/>
</dbReference>
<dbReference type="InterPro" id="IPR036388">
    <property type="entry name" value="WH-like_DNA-bd_sf"/>
</dbReference>
<keyword evidence="3" id="KW-0804">Transcription</keyword>
<dbReference type="SUPFAM" id="SSF46785">
    <property type="entry name" value="Winged helix' DNA-binding domain"/>
    <property type="match status" value="1"/>
</dbReference>
<feature type="domain" description="HTH gntR-type" evidence="4">
    <location>
        <begin position="12"/>
        <end position="80"/>
    </location>
</feature>
<sequence>MNVISVQNNIGLPKYKQIILSIEKAIEEEKLIKGDQLPSVNKVCLAFDLSRDTVLLAYDELKKRGIIYAIPGKGYYVKSIEISIKQKIFLLFDELNIFKEDIYNSFLKNIGKNVQVDIFFHHFNVEVFKKLVNDSNGNYTKYIIMPTNLIDIADLIKTLPVNDVIILDQTNSDLKRYPAIYQNHQKDIFEGLLKGKSRLNKYKKLILIFPGFREPIGMKLGFEFFCEKYDFEHEIITEFTNREITLGDLYIIPNDRDLVRVIENAASKNLKLGADFGIISYNETPLKKIAANGITTISTHFELMGKILADMVRKGTKEQIENKSSLTMRNSL</sequence>